<dbReference type="EMBL" id="JAHMHR010000026">
    <property type="protein sequence ID" value="KAK1674366.1"/>
    <property type="molecule type" value="Genomic_DNA"/>
</dbReference>
<organism evidence="2 3">
    <name type="scientific">Colletotrichum godetiae</name>
    <dbReference type="NCBI Taxonomy" id="1209918"/>
    <lineage>
        <taxon>Eukaryota</taxon>
        <taxon>Fungi</taxon>
        <taxon>Dikarya</taxon>
        <taxon>Ascomycota</taxon>
        <taxon>Pezizomycotina</taxon>
        <taxon>Sordariomycetes</taxon>
        <taxon>Hypocreomycetidae</taxon>
        <taxon>Glomerellales</taxon>
        <taxon>Glomerellaceae</taxon>
        <taxon>Colletotrichum</taxon>
        <taxon>Colletotrichum acutatum species complex</taxon>
    </lineage>
</organism>
<dbReference type="GeneID" id="85450361"/>
<feature type="region of interest" description="Disordered" evidence="1">
    <location>
        <begin position="152"/>
        <end position="183"/>
    </location>
</feature>
<dbReference type="Proteomes" id="UP001224890">
    <property type="component" value="Unassembled WGS sequence"/>
</dbReference>
<comment type="caution">
    <text evidence="2">The sequence shown here is derived from an EMBL/GenBank/DDBJ whole genome shotgun (WGS) entry which is preliminary data.</text>
</comment>
<keyword evidence="3" id="KW-1185">Reference proteome</keyword>
<reference evidence="2" key="1">
    <citation type="submission" date="2021-06" db="EMBL/GenBank/DDBJ databases">
        <title>Comparative genomics, transcriptomics and evolutionary studies reveal genomic signatures of adaptation to plant cell wall in hemibiotrophic fungi.</title>
        <authorList>
            <consortium name="DOE Joint Genome Institute"/>
            <person name="Baroncelli R."/>
            <person name="Diaz J.F."/>
            <person name="Benocci T."/>
            <person name="Peng M."/>
            <person name="Battaglia E."/>
            <person name="Haridas S."/>
            <person name="Andreopoulos W."/>
            <person name="Labutti K."/>
            <person name="Pangilinan J."/>
            <person name="Floch G.L."/>
            <person name="Makela M.R."/>
            <person name="Henrissat B."/>
            <person name="Grigoriev I.V."/>
            <person name="Crouch J.A."/>
            <person name="De Vries R.P."/>
            <person name="Sukno S.A."/>
            <person name="Thon M.R."/>
        </authorList>
    </citation>
    <scope>NUCLEOTIDE SEQUENCE</scope>
    <source>
        <strain evidence="2">CBS 193.32</strain>
    </source>
</reference>
<sequence>MLSIQSISISSFALPLPSRSLDQILVVSIASSRINQPARRHNRFNVSVDFPACCLRIRHGICTSCGYPFNFSRAPLDCPLHSKVRFCFLFPSFDPQLLVSLTRCLSHAAQDLFSNRPVQEATRLPSATIIVFQPTPSPRCLDAAATRRGCGWGRHHPSKPSSSSAENEMRCPNLRGRTPFHSF</sequence>
<accession>A0AAJ0AI79</accession>
<protein>
    <submittedName>
        <fullName evidence="2">Uncharacterized protein</fullName>
    </submittedName>
</protein>
<dbReference type="AlphaFoldDB" id="A0AAJ0AI79"/>
<evidence type="ECO:0000313" key="2">
    <source>
        <dbReference type="EMBL" id="KAK1674366.1"/>
    </source>
</evidence>
<evidence type="ECO:0000256" key="1">
    <source>
        <dbReference type="SAM" id="MobiDB-lite"/>
    </source>
</evidence>
<gene>
    <name evidence="2" type="ORF">BDP55DRAFT_183546</name>
</gene>
<name>A0AAJ0AI79_9PEZI</name>
<evidence type="ECO:0000313" key="3">
    <source>
        <dbReference type="Proteomes" id="UP001224890"/>
    </source>
</evidence>
<proteinExistence type="predicted"/>
<dbReference type="RefSeq" id="XP_060428369.1">
    <property type="nucleotide sequence ID" value="XM_060565835.1"/>
</dbReference>